<comment type="caution">
    <text evidence="6">The sequence shown here is derived from an EMBL/GenBank/DDBJ whole genome shotgun (WGS) entry which is preliminary data.</text>
</comment>
<dbReference type="EMBL" id="LCIQ01000015">
    <property type="protein sequence ID" value="KKT60906.1"/>
    <property type="molecule type" value="Genomic_DNA"/>
</dbReference>
<evidence type="ECO:0000256" key="3">
    <source>
        <dbReference type="ARBA" id="ARBA00023274"/>
    </source>
</evidence>
<dbReference type="SUPFAM" id="SSF110324">
    <property type="entry name" value="Ribosomal L27 protein-like"/>
    <property type="match status" value="1"/>
</dbReference>
<evidence type="ECO:0000256" key="5">
    <source>
        <dbReference type="ARBA" id="ARBA00035477"/>
    </source>
</evidence>
<evidence type="ECO:0000313" key="7">
    <source>
        <dbReference type="Proteomes" id="UP000034521"/>
    </source>
</evidence>
<name>A0A0G1INB1_9BACT</name>
<dbReference type="Gene3D" id="2.40.50.100">
    <property type="match status" value="1"/>
</dbReference>
<evidence type="ECO:0000256" key="2">
    <source>
        <dbReference type="ARBA" id="ARBA00022980"/>
    </source>
</evidence>
<dbReference type="GO" id="GO:0003735">
    <property type="term" value="F:structural constituent of ribosome"/>
    <property type="evidence" value="ECO:0007669"/>
    <property type="project" value="InterPro"/>
</dbReference>
<evidence type="ECO:0000313" key="6">
    <source>
        <dbReference type="EMBL" id="KKT60906.1"/>
    </source>
</evidence>
<dbReference type="PRINTS" id="PR00063">
    <property type="entry name" value="RIBOSOMALL27"/>
</dbReference>
<dbReference type="InterPro" id="IPR001684">
    <property type="entry name" value="Ribosomal_bL27"/>
</dbReference>
<evidence type="ECO:0000256" key="1">
    <source>
        <dbReference type="ARBA" id="ARBA00010797"/>
    </source>
</evidence>
<dbReference type="PATRIC" id="fig|1618437.3.peg.467"/>
<sequence>MAHVKAGGVAKGNKDSVSKRLGVKIYGGQNTKSGNILVRQKGTKIYPGDGVMMGKDFTVFAVHDGLVKFYQKLGKRMVSVMP</sequence>
<accession>A0A0G1INB1</accession>
<keyword evidence="3" id="KW-0687">Ribonucleoprotein</keyword>
<comment type="similarity">
    <text evidence="1">Belongs to the bacterial ribosomal protein bL27 family.</text>
</comment>
<evidence type="ECO:0000256" key="4">
    <source>
        <dbReference type="ARBA" id="ARBA00035175"/>
    </source>
</evidence>
<dbReference type="AlphaFoldDB" id="A0A0G1INB1"/>
<reference evidence="6 7" key="1">
    <citation type="journal article" date="2015" name="Nature">
        <title>rRNA introns, odd ribosomes, and small enigmatic genomes across a large radiation of phyla.</title>
        <authorList>
            <person name="Brown C.T."/>
            <person name="Hug L.A."/>
            <person name="Thomas B.C."/>
            <person name="Sharon I."/>
            <person name="Castelle C.J."/>
            <person name="Singh A."/>
            <person name="Wilkins M.J."/>
            <person name="Williams K.H."/>
            <person name="Banfield J.F."/>
        </authorList>
    </citation>
    <scope>NUCLEOTIDE SEQUENCE [LARGE SCALE GENOMIC DNA]</scope>
</reference>
<dbReference type="GO" id="GO:0006412">
    <property type="term" value="P:translation"/>
    <property type="evidence" value="ECO:0007669"/>
    <property type="project" value="InterPro"/>
</dbReference>
<dbReference type="Proteomes" id="UP000034521">
    <property type="component" value="Unassembled WGS sequence"/>
</dbReference>
<gene>
    <name evidence="6" type="ORF">UW52_C0015G0006</name>
</gene>
<proteinExistence type="inferred from homology"/>
<dbReference type="NCBIfam" id="TIGR00062">
    <property type="entry name" value="L27"/>
    <property type="match status" value="1"/>
</dbReference>
<protein>
    <recommendedName>
        <fullName evidence="4">Large ribosomal subunit protein bL27</fullName>
    </recommendedName>
    <alternativeName>
        <fullName evidence="5">50S ribosomal protein L27</fullName>
    </alternativeName>
</protein>
<dbReference type="Pfam" id="PF01016">
    <property type="entry name" value="Ribosomal_L27"/>
    <property type="match status" value="1"/>
</dbReference>
<dbReference type="PANTHER" id="PTHR15893">
    <property type="entry name" value="RIBOSOMAL PROTEIN L27"/>
    <property type="match status" value="1"/>
</dbReference>
<dbReference type="PANTHER" id="PTHR15893:SF0">
    <property type="entry name" value="LARGE RIBOSOMAL SUBUNIT PROTEIN BL27M"/>
    <property type="match status" value="1"/>
</dbReference>
<dbReference type="FunFam" id="2.40.50.100:FF:000060">
    <property type="entry name" value="Apicoplast ribosomal protein L27"/>
    <property type="match status" value="1"/>
</dbReference>
<dbReference type="GO" id="GO:0022625">
    <property type="term" value="C:cytosolic large ribosomal subunit"/>
    <property type="evidence" value="ECO:0007669"/>
    <property type="project" value="TreeGrafter"/>
</dbReference>
<organism evidence="6 7">
    <name type="scientific">Candidatus Gottesmanbacteria bacterium GW2011_GWA1_44_24b</name>
    <dbReference type="NCBI Taxonomy" id="1618437"/>
    <lineage>
        <taxon>Bacteria</taxon>
        <taxon>Candidatus Gottesmaniibacteriota</taxon>
    </lineage>
</organism>
<keyword evidence="2 6" id="KW-0689">Ribosomal protein</keyword>